<feature type="transmembrane region" description="Helical" evidence="8">
    <location>
        <begin position="187"/>
        <end position="208"/>
    </location>
</feature>
<dbReference type="Gene3D" id="1.10.3720.10">
    <property type="entry name" value="MetI-like"/>
    <property type="match status" value="1"/>
</dbReference>
<keyword evidence="3" id="KW-1003">Cell membrane</keyword>
<dbReference type="AlphaFoldDB" id="A0A9W6NHC5"/>
<evidence type="ECO:0000313" key="11">
    <source>
        <dbReference type="Proteomes" id="UP001143328"/>
    </source>
</evidence>
<name>A0A9W6NHC5_9PSED</name>
<evidence type="ECO:0000256" key="2">
    <source>
        <dbReference type="ARBA" id="ARBA00022448"/>
    </source>
</evidence>
<keyword evidence="6 8" id="KW-1133">Transmembrane helix</keyword>
<dbReference type="PROSITE" id="PS50928">
    <property type="entry name" value="ABC_TM1"/>
    <property type="match status" value="1"/>
</dbReference>
<evidence type="ECO:0000256" key="4">
    <source>
        <dbReference type="ARBA" id="ARBA00022519"/>
    </source>
</evidence>
<reference evidence="10" key="1">
    <citation type="journal article" date="2014" name="Int. J. Syst. Evol. Microbiol.">
        <title>Complete genome sequence of Corynebacterium casei LMG S-19264T (=DSM 44701T), isolated from a smear-ripened cheese.</title>
        <authorList>
            <consortium name="US DOE Joint Genome Institute (JGI-PGF)"/>
            <person name="Walter F."/>
            <person name="Albersmeier A."/>
            <person name="Kalinowski J."/>
            <person name="Ruckert C."/>
        </authorList>
    </citation>
    <scope>NUCLEOTIDE SEQUENCE</scope>
    <source>
        <strain evidence="10">VKM B-2935</strain>
    </source>
</reference>
<dbReference type="GO" id="GO:0055085">
    <property type="term" value="P:transmembrane transport"/>
    <property type="evidence" value="ECO:0007669"/>
    <property type="project" value="InterPro"/>
</dbReference>
<evidence type="ECO:0000256" key="1">
    <source>
        <dbReference type="ARBA" id="ARBA00004429"/>
    </source>
</evidence>
<feature type="transmembrane region" description="Helical" evidence="8">
    <location>
        <begin position="241"/>
        <end position="262"/>
    </location>
</feature>
<gene>
    <name evidence="10" type="ORF">GCM10017655_40370</name>
</gene>
<keyword evidence="11" id="KW-1185">Reference proteome</keyword>
<dbReference type="InterPro" id="IPR000515">
    <property type="entry name" value="MetI-like"/>
</dbReference>
<comment type="caution">
    <text evidence="10">The sequence shown here is derived from an EMBL/GenBank/DDBJ whole genome shotgun (WGS) entry which is preliminary data.</text>
</comment>
<dbReference type="Proteomes" id="UP001143328">
    <property type="component" value="Unassembled WGS sequence"/>
</dbReference>
<keyword evidence="7 8" id="KW-0472">Membrane</keyword>
<evidence type="ECO:0000256" key="8">
    <source>
        <dbReference type="RuleBase" id="RU363032"/>
    </source>
</evidence>
<evidence type="ECO:0000256" key="3">
    <source>
        <dbReference type="ARBA" id="ARBA00022475"/>
    </source>
</evidence>
<keyword evidence="2 8" id="KW-0813">Transport</keyword>
<dbReference type="PANTHER" id="PTHR43357:SF4">
    <property type="entry name" value="INNER MEMBRANE ABC TRANSPORTER PERMEASE PROTEIN YDCV"/>
    <property type="match status" value="1"/>
</dbReference>
<feature type="transmembrane region" description="Helical" evidence="8">
    <location>
        <begin position="75"/>
        <end position="94"/>
    </location>
</feature>
<dbReference type="CDD" id="cd06261">
    <property type="entry name" value="TM_PBP2"/>
    <property type="match status" value="1"/>
</dbReference>
<dbReference type="InterPro" id="IPR035906">
    <property type="entry name" value="MetI-like_sf"/>
</dbReference>
<dbReference type="GO" id="GO:0005886">
    <property type="term" value="C:plasma membrane"/>
    <property type="evidence" value="ECO:0007669"/>
    <property type="project" value="UniProtKB-SubCell"/>
</dbReference>
<feature type="transmembrane region" description="Helical" evidence="8">
    <location>
        <begin position="142"/>
        <end position="166"/>
    </location>
</feature>
<protein>
    <submittedName>
        <fullName evidence="10">ABC transporter permease</fullName>
    </submittedName>
</protein>
<evidence type="ECO:0000256" key="6">
    <source>
        <dbReference type="ARBA" id="ARBA00022989"/>
    </source>
</evidence>
<keyword evidence="4" id="KW-0997">Cell inner membrane</keyword>
<reference evidence="10" key="2">
    <citation type="submission" date="2023-01" db="EMBL/GenBank/DDBJ databases">
        <authorList>
            <person name="Sun Q."/>
            <person name="Evtushenko L."/>
        </authorList>
    </citation>
    <scope>NUCLEOTIDE SEQUENCE</scope>
    <source>
        <strain evidence="10">VKM B-2935</strain>
    </source>
</reference>
<sequence>MQSPYMSPIERVWYYALRGLCALVLLFLILPVLVIVPLSFNSGSFLVYPLQGFSLHWYQDFFASADWMRSLKNSLIVAPAATILAMVFGTLAAIGLTRGEFRGKALVMSLVISPMVVPVVIVGVASYLFFAPLGLGNSYLSLIVVHAVLGVPFVIITVSATLQGFNYNLVRAAASLGASPITAFRRVTLPLIAPGVISGALFAFATSFDEVVVTLFLAGPGQATLPRQMFSGIRENLSPTIAAAATLLIGFSIVLLLTLEWLRGRSEKLRTSSSES</sequence>
<dbReference type="RefSeq" id="WP_271197215.1">
    <property type="nucleotide sequence ID" value="NZ_BSFN01000015.1"/>
</dbReference>
<dbReference type="SUPFAM" id="SSF161098">
    <property type="entry name" value="MetI-like"/>
    <property type="match status" value="1"/>
</dbReference>
<comment type="subcellular location">
    <subcellularLocation>
        <location evidence="1">Cell inner membrane</location>
        <topology evidence="1">Multi-pass membrane protein</topology>
    </subcellularLocation>
    <subcellularLocation>
        <location evidence="8">Cell membrane</location>
        <topology evidence="8">Multi-pass membrane protein</topology>
    </subcellularLocation>
</comment>
<dbReference type="EMBL" id="BSFN01000015">
    <property type="protein sequence ID" value="GLK90973.1"/>
    <property type="molecule type" value="Genomic_DNA"/>
</dbReference>
<feature type="transmembrane region" description="Helical" evidence="8">
    <location>
        <begin position="12"/>
        <end position="40"/>
    </location>
</feature>
<feature type="domain" description="ABC transmembrane type-1" evidence="9">
    <location>
        <begin position="71"/>
        <end position="259"/>
    </location>
</feature>
<evidence type="ECO:0000256" key="5">
    <source>
        <dbReference type="ARBA" id="ARBA00022692"/>
    </source>
</evidence>
<evidence type="ECO:0000259" key="9">
    <source>
        <dbReference type="PROSITE" id="PS50928"/>
    </source>
</evidence>
<evidence type="ECO:0000256" key="7">
    <source>
        <dbReference type="ARBA" id="ARBA00023136"/>
    </source>
</evidence>
<comment type="similarity">
    <text evidence="8">Belongs to the binding-protein-dependent transport system permease family.</text>
</comment>
<accession>A0A9W6NHC5</accession>
<feature type="transmembrane region" description="Helical" evidence="8">
    <location>
        <begin position="106"/>
        <end position="130"/>
    </location>
</feature>
<proteinExistence type="inferred from homology"/>
<evidence type="ECO:0000313" key="10">
    <source>
        <dbReference type="EMBL" id="GLK90973.1"/>
    </source>
</evidence>
<dbReference type="PANTHER" id="PTHR43357">
    <property type="entry name" value="INNER MEMBRANE ABC TRANSPORTER PERMEASE PROTEIN YDCV"/>
    <property type="match status" value="1"/>
</dbReference>
<organism evidence="10 11">
    <name type="scientific">Pseudomonas turukhanskensis</name>
    <dbReference type="NCBI Taxonomy" id="1806536"/>
    <lineage>
        <taxon>Bacteria</taxon>
        <taxon>Pseudomonadati</taxon>
        <taxon>Pseudomonadota</taxon>
        <taxon>Gammaproteobacteria</taxon>
        <taxon>Pseudomonadales</taxon>
        <taxon>Pseudomonadaceae</taxon>
        <taxon>Pseudomonas</taxon>
    </lineage>
</organism>
<keyword evidence="5 8" id="KW-0812">Transmembrane</keyword>
<dbReference type="Pfam" id="PF00528">
    <property type="entry name" value="BPD_transp_1"/>
    <property type="match status" value="1"/>
</dbReference>